<dbReference type="InParanoid" id="A0A4W3HI03"/>
<reference evidence="2" key="2">
    <citation type="journal article" date="2007" name="PLoS Biol.">
        <title>Survey sequencing and comparative analysis of the elephant shark (Callorhinchus milii) genome.</title>
        <authorList>
            <person name="Venkatesh B."/>
            <person name="Kirkness E.F."/>
            <person name="Loh Y.H."/>
            <person name="Halpern A.L."/>
            <person name="Lee A.P."/>
            <person name="Johnson J."/>
            <person name="Dandona N."/>
            <person name="Viswanathan L.D."/>
            <person name="Tay A."/>
            <person name="Venter J.C."/>
            <person name="Strausberg R.L."/>
            <person name="Brenner S."/>
        </authorList>
    </citation>
    <scope>NUCLEOTIDE SEQUENCE [LARGE SCALE GENOMIC DNA]</scope>
</reference>
<reference evidence="2" key="3">
    <citation type="journal article" date="2014" name="Nature">
        <title>Elephant shark genome provides unique insights into gnathostome evolution.</title>
        <authorList>
            <consortium name="International Elephant Shark Genome Sequencing Consortium"/>
            <person name="Venkatesh B."/>
            <person name="Lee A.P."/>
            <person name="Ravi V."/>
            <person name="Maurya A.K."/>
            <person name="Lian M.M."/>
            <person name="Swann J.B."/>
            <person name="Ohta Y."/>
            <person name="Flajnik M.F."/>
            <person name="Sutoh Y."/>
            <person name="Kasahara M."/>
            <person name="Hoon S."/>
            <person name="Gangu V."/>
            <person name="Roy S.W."/>
            <person name="Irimia M."/>
            <person name="Korzh V."/>
            <person name="Kondrychyn I."/>
            <person name="Lim Z.W."/>
            <person name="Tay B.H."/>
            <person name="Tohari S."/>
            <person name="Kong K.W."/>
            <person name="Ho S."/>
            <person name="Lorente-Galdos B."/>
            <person name="Quilez J."/>
            <person name="Marques-Bonet T."/>
            <person name="Raney B.J."/>
            <person name="Ingham P.W."/>
            <person name="Tay A."/>
            <person name="Hillier L.W."/>
            <person name="Minx P."/>
            <person name="Boehm T."/>
            <person name="Wilson R.K."/>
            <person name="Brenner S."/>
            <person name="Warren W.C."/>
        </authorList>
    </citation>
    <scope>NUCLEOTIDE SEQUENCE [LARGE SCALE GENOMIC DNA]</scope>
</reference>
<evidence type="ECO:0000313" key="1">
    <source>
        <dbReference type="Ensembl" id="ENSCMIP00000009209.1"/>
    </source>
</evidence>
<reference evidence="1" key="4">
    <citation type="submission" date="2025-08" db="UniProtKB">
        <authorList>
            <consortium name="Ensembl"/>
        </authorList>
    </citation>
    <scope>IDENTIFICATION</scope>
</reference>
<proteinExistence type="predicted"/>
<evidence type="ECO:0000313" key="2">
    <source>
        <dbReference type="Proteomes" id="UP000314986"/>
    </source>
</evidence>
<dbReference type="AlphaFoldDB" id="A0A4W3HI03"/>
<reference evidence="2" key="1">
    <citation type="journal article" date="2006" name="Science">
        <title>Ancient noncoding elements conserved in the human genome.</title>
        <authorList>
            <person name="Venkatesh B."/>
            <person name="Kirkness E.F."/>
            <person name="Loh Y.H."/>
            <person name="Halpern A.L."/>
            <person name="Lee A.P."/>
            <person name="Johnson J."/>
            <person name="Dandona N."/>
            <person name="Viswanathan L.D."/>
            <person name="Tay A."/>
            <person name="Venter J.C."/>
            <person name="Strausberg R.L."/>
            <person name="Brenner S."/>
        </authorList>
    </citation>
    <scope>NUCLEOTIDE SEQUENCE [LARGE SCALE GENOMIC DNA]</scope>
</reference>
<accession>A0A4W3HI03</accession>
<sequence>MVCGGFTCSRNALIALNVVYFVSEIGGRQREAE</sequence>
<reference evidence="1" key="5">
    <citation type="submission" date="2025-09" db="UniProtKB">
        <authorList>
            <consortium name="Ensembl"/>
        </authorList>
    </citation>
    <scope>IDENTIFICATION</scope>
</reference>
<organism evidence="1 2">
    <name type="scientific">Callorhinchus milii</name>
    <name type="common">Ghost shark</name>
    <dbReference type="NCBI Taxonomy" id="7868"/>
    <lineage>
        <taxon>Eukaryota</taxon>
        <taxon>Metazoa</taxon>
        <taxon>Chordata</taxon>
        <taxon>Craniata</taxon>
        <taxon>Vertebrata</taxon>
        <taxon>Chondrichthyes</taxon>
        <taxon>Holocephali</taxon>
        <taxon>Chimaeriformes</taxon>
        <taxon>Callorhinchidae</taxon>
        <taxon>Callorhinchus</taxon>
    </lineage>
</organism>
<dbReference type="Ensembl" id="ENSCMIT00000009464.1">
    <property type="protein sequence ID" value="ENSCMIP00000009209.1"/>
    <property type="gene ID" value="ENSCMIG00000004896.1"/>
</dbReference>
<dbReference type="Proteomes" id="UP000314986">
    <property type="component" value="Unassembled WGS sequence"/>
</dbReference>
<protein>
    <submittedName>
        <fullName evidence="1">Uncharacterized protein</fullName>
    </submittedName>
</protein>
<keyword evidence="2" id="KW-1185">Reference proteome</keyword>
<name>A0A4W3HI03_CALMI</name>